<dbReference type="AlphaFoldDB" id="A0AAD8KWN4"/>
<organism evidence="2 3">
    <name type="scientific">Tagetes erecta</name>
    <name type="common">African marigold</name>
    <dbReference type="NCBI Taxonomy" id="13708"/>
    <lineage>
        <taxon>Eukaryota</taxon>
        <taxon>Viridiplantae</taxon>
        <taxon>Streptophyta</taxon>
        <taxon>Embryophyta</taxon>
        <taxon>Tracheophyta</taxon>
        <taxon>Spermatophyta</taxon>
        <taxon>Magnoliopsida</taxon>
        <taxon>eudicotyledons</taxon>
        <taxon>Gunneridae</taxon>
        <taxon>Pentapetalae</taxon>
        <taxon>asterids</taxon>
        <taxon>campanulids</taxon>
        <taxon>Asterales</taxon>
        <taxon>Asteraceae</taxon>
        <taxon>Asteroideae</taxon>
        <taxon>Heliantheae alliance</taxon>
        <taxon>Tageteae</taxon>
        <taxon>Tagetes</taxon>
    </lineage>
</organism>
<dbReference type="PANTHER" id="PTHR34659:SF1">
    <property type="entry name" value="PROTEIN EGT2"/>
    <property type="match status" value="1"/>
</dbReference>
<feature type="compositionally biased region" description="Polar residues" evidence="1">
    <location>
        <begin position="126"/>
        <end position="135"/>
    </location>
</feature>
<feature type="compositionally biased region" description="Polar residues" evidence="1">
    <location>
        <begin position="365"/>
        <end position="375"/>
    </location>
</feature>
<feature type="region of interest" description="Disordered" evidence="1">
    <location>
        <begin position="126"/>
        <end position="147"/>
    </location>
</feature>
<proteinExistence type="predicted"/>
<protein>
    <submittedName>
        <fullName evidence="2">Uncharacterized protein</fullName>
    </submittedName>
</protein>
<feature type="region of interest" description="Disordered" evidence="1">
    <location>
        <begin position="345"/>
        <end position="375"/>
    </location>
</feature>
<comment type="caution">
    <text evidence="2">The sequence shown here is derived from an EMBL/GenBank/DDBJ whole genome shotgun (WGS) entry which is preliminary data.</text>
</comment>
<dbReference type="Proteomes" id="UP001229421">
    <property type="component" value="Unassembled WGS sequence"/>
</dbReference>
<keyword evidence="3" id="KW-1185">Reference proteome</keyword>
<name>A0AAD8KWN4_TARER</name>
<dbReference type="GO" id="GO:0005776">
    <property type="term" value="C:autophagosome"/>
    <property type="evidence" value="ECO:0007669"/>
    <property type="project" value="TreeGrafter"/>
</dbReference>
<sequence length="558" mass="60898">MMIEQFCFVVQGFDMVAILVLLLCRFKPSCRTGLTTVSFFLLRRSPSPATSPVTVSSSSLTPEPVSFVGNQMETVGGNMRNFFSGFVDDFVLPRVVDPVQHAARLIPSKCINLLETSTNSLVQVKDNTVDSNANKPNEAPLVPKDLCHKPSSTGMLCHSEQSTSEISGHLIGETDSLLNKTPDKTTQVNLNSSTNSQNSDNRSEGDGVLYDESEISGHLIGETDSLINKTPDNTAQVILYSSTNGQNSDNRSEGDGVLYDESEISGHLIGETDSLINKTPDNTAQVNLNSSTNSQNLDNRSEGDGVLYDESLFGDATAFEYSDWGIENISDPNLDTDNIIKEDPLMNLEDKKTPSNRPVDELEWDSNTSTAHESSQLDGGAFICNENKEENVGHIVAGGLSSENLYESLNSPFSNLIINCNTTGTMDCLSVSSDIISSCGPFTTLSYDTNDEDYVSCSGTGLAAGSTVDFEDVYKDNDPVESCVIVEGGKISAFANTSRNKSYKKMIQDAFMSRKRLTKEYKQLALWYGDIDKELCKPKASSSKQRVQDLPDSEWELL</sequence>
<dbReference type="InterPro" id="IPR053273">
    <property type="entry name" value="CST_Regulator"/>
</dbReference>
<evidence type="ECO:0000313" key="2">
    <source>
        <dbReference type="EMBL" id="KAK1431024.1"/>
    </source>
</evidence>
<accession>A0AAD8KWN4</accession>
<feature type="region of interest" description="Disordered" evidence="1">
    <location>
        <begin position="175"/>
        <end position="208"/>
    </location>
</feature>
<reference evidence="2" key="1">
    <citation type="journal article" date="2023" name="bioRxiv">
        <title>Improved chromosome-level genome assembly for marigold (Tagetes erecta).</title>
        <authorList>
            <person name="Jiang F."/>
            <person name="Yuan L."/>
            <person name="Wang S."/>
            <person name="Wang H."/>
            <person name="Xu D."/>
            <person name="Wang A."/>
            <person name="Fan W."/>
        </authorList>
    </citation>
    <scope>NUCLEOTIDE SEQUENCE</scope>
    <source>
        <strain evidence="2">WSJ</strain>
        <tissue evidence="2">Leaf</tissue>
    </source>
</reference>
<gene>
    <name evidence="2" type="ORF">QVD17_14219</name>
</gene>
<dbReference type="GO" id="GO:0061908">
    <property type="term" value="C:phagophore"/>
    <property type="evidence" value="ECO:0007669"/>
    <property type="project" value="TreeGrafter"/>
</dbReference>
<dbReference type="PANTHER" id="PTHR34659">
    <property type="entry name" value="BNAA05G11610D PROTEIN"/>
    <property type="match status" value="1"/>
</dbReference>
<feature type="compositionally biased region" description="Polar residues" evidence="1">
    <location>
        <begin position="176"/>
        <end position="200"/>
    </location>
</feature>
<dbReference type="EMBL" id="JAUHHV010000003">
    <property type="protein sequence ID" value="KAK1431024.1"/>
    <property type="molecule type" value="Genomic_DNA"/>
</dbReference>
<dbReference type="GO" id="GO:0006950">
    <property type="term" value="P:response to stress"/>
    <property type="evidence" value="ECO:0007669"/>
    <property type="project" value="TreeGrafter"/>
</dbReference>
<evidence type="ECO:0000256" key="1">
    <source>
        <dbReference type="SAM" id="MobiDB-lite"/>
    </source>
</evidence>
<evidence type="ECO:0000313" key="3">
    <source>
        <dbReference type="Proteomes" id="UP001229421"/>
    </source>
</evidence>